<reference evidence="1" key="1">
    <citation type="journal article" date="2014" name="Nat. Commun.">
        <title>The emerging biofuel crop Camelina sativa retains a highly undifferentiated hexaploid genome structure.</title>
        <authorList>
            <person name="Kagale S."/>
            <person name="Koh C."/>
            <person name="Nixon J."/>
            <person name="Bollina V."/>
            <person name="Clarke W.E."/>
            <person name="Tuteja R."/>
            <person name="Spillane C."/>
            <person name="Robinson S.J."/>
            <person name="Links M.G."/>
            <person name="Clarke C."/>
            <person name="Higgins E.E."/>
            <person name="Huebert T."/>
            <person name="Sharpe A.G."/>
            <person name="Parkin I.A."/>
        </authorList>
    </citation>
    <scope>NUCLEOTIDE SEQUENCE [LARGE SCALE GENOMIC DNA]</scope>
    <source>
        <strain evidence="1">cv. DH55</strain>
    </source>
</reference>
<name>A0ABM0WB06_CAMSA</name>
<dbReference type="PANTHER" id="PTHR42648:SF31">
    <property type="entry name" value="RNA-DIRECTED DNA POLYMERASE"/>
    <property type="match status" value="1"/>
</dbReference>
<dbReference type="Proteomes" id="UP000694864">
    <property type="component" value="Chromosome 15"/>
</dbReference>
<dbReference type="GeneID" id="104748404"/>
<accession>A0ABM0WB06</accession>
<dbReference type="InterPro" id="IPR012337">
    <property type="entry name" value="RNaseH-like_sf"/>
</dbReference>
<dbReference type="SUPFAM" id="SSF53098">
    <property type="entry name" value="Ribonuclease H-like"/>
    <property type="match status" value="1"/>
</dbReference>
<dbReference type="PANTHER" id="PTHR42648">
    <property type="entry name" value="TRANSPOSASE, PUTATIVE-RELATED"/>
    <property type="match status" value="1"/>
</dbReference>
<reference evidence="2" key="2">
    <citation type="submission" date="2025-08" db="UniProtKB">
        <authorList>
            <consortium name="RefSeq"/>
        </authorList>
    </citation>
    <scope>IDENTIFICATION</scope>
    <source>
        <tissue evidence="2">Leaf</tissue>
    </source>
</reference>
<proteinExistence type="predicted"/>
<organism evidence="1 2">
    <name type="scientific">Camelina sativa</name>
    <name type="common">False flax</name>
    <name type="synonym">Myagrum sativum</name>
    <dbReference type="NCBI Taxonomy" id="90675"/>
    <lineage>
        <taxon>Eukaryota</taxon>
        <taxon>Viridiplantae</taxon>
        <taxon>Streptophyta</taxon>
        <taxon>Embryophyta</taxon>
        <taxon>Tracheophyta</taxon>
        <taxon>Spermatophyta</taxon>
        <taxon>Magnoliopsida</taxon>
        <taxon>eudicotyledons</taxon>
        <taxon>Gunneridae</taxon>
        <taxon>Pentapetalae</taxon>
        <taxon>rosids</taxon>
        <taxon>malvids</taxon>
        <taxon>Brassicales</taxon>
        <taxon>Brassicaceae</taxon>
        <taxon>Camelineae</taxon>
        <taxon>Camelina</taxon>
    </lineage>
</organism>
<protein>
    <submittedName>
        <fullName evidence="2">Uncharacterized protein LOC104748404</fullName>
    </submittedName>
</protein>
<dbReference type="InterPro" id="IPR039537">
    <property type="entry name" value="Retrotran_Ty1/copia-like"/>
</dbReference>
<keyword evidence="1" id="KW-1185">Reference proteome</keyword>
<evidence type="ECO:0000313" key="2">
    <source>
        <dbReference type="RefSeq" id="XP_010468354.1"/>
    </source>
</evidence>
<gene>
    <name evidence="2" type="primary">LOC104748404</name>
</gene>
<evidence type="ECO:0000313" key="1">
    <source>
        <dbReference type="Proteomes" id="UP000694864"/>
    </source>
</evidence>
<dbReference type="RefSeq" id="XP_010468354.1">
    <property type="nucleotide sequence ID" value="XM_010470052.1"/>
</dbReference>
<sequence length="330" mass="36347">MVRSDNGMEFMCLSTQFWEQGVLHQTSCVALLFQARLPIKFWGEAVLTTAYLINRTPSSIHKGVSPYEILHGCKPAYDQLRVFGSACYVHRTSRDKINLGNVVVFVSLLAMLLERKGGRFTTLRTMFFSVSRDVVFQETVFPYADHTETLSSIPPVSSDLDGDWILPSDTRVRGSPTAVALPPDTPLRGNLHDAVVVPVALVVPLPPSVSSSPVSSLSPAANVIPPPVVVSVTEPPAPVPLRHSERVCKDNVRLSDYVVNHHVLSPSTDTHHAPPAQPLESLPTVQGMSFFSLTDYVFDEQFSPGHRTFLATITQTKEPKNFKEAIHIKV</sequence>